<dbReference type="AlphaFoldDB" id="A0A6P7SWS2"/>
<keyword evidence="2" id="KW-1185">Reference proteome</keyword>
<evidence type="ECO:0000313" key="2">
    <source>
        <dbReference type="Proteomes" id="UP000515154"/>
    </source>
</evidence>
<accession>A0A6P7SWS2</accession>
<dbReference type="Proteomes" id="UP000515154">
    <property type="component" value="Linkage group LG11"/>
</dbReference>
<feature type="compositionally biased region" description="Polar residues" evidence="1">
    <location>
        <begin position="1"/>
        <end position="29"/>
    </location>
</feature>
<dbReference type="KEGG" id="osn:115217188"/>
<reference evidence="3" key="1">
    <citation type="submission" date="2025-08" db="UniProtKB">
        <authorList>
            <consortium name="RefSeq"/>
        </authorList>
    </citation>
    <scope>IDENTIFICATION</scope>
</reference>
<evidence type="ECO:0000313" key="3">
    <source>
        <dbReference type="RefSeq" id="XP_029642682.2"/>
    </source>
</evidence>
<gene>
    <name evidence="3" type="primary">LOC115217188</name>
</gene>
<feature type="region of interest" description="Disordered" evidence="1">
    <location>
        <begin position="1"/>
        <end position="53"/>
    </location>
</feature>
<sequence length="196" mass="21415">MSSSSVLGDETSATISDFEESSQVVTTSEDNGEDIDLSNNSELHPKESLPNANHSASIKWQQKLFKLYGNEANVFINPTLKSKKFVHPKMLEIGETTAVKPKGEAGGPCQVLGCPRNTACHKSPPVITLLGIEGPREESVRHGILPYNKVSVVRADIHLITESAHLEPPPTGVKQQQQQQTITNNQCVDEKLTHKL</sequence>
<name>A0A6P7SWS2_9MOLL</name>
<evidence type="ECO:0000256" key="1">
    <source>
        <dbReference type="SAM" id="MobiDB-lite"/>
    </source>
</evidence>
<proteinExistence type="predicted"/>
<protein>
    <submittedName>
        <fullName evidence="3">Uncharacterized protein LOC115217188</fullName>
    </submittedName>
</protein>
<dbReference type="RefSeq" id="XP_029642682.2">
    <property type="nucleotide sequence ID" value="XM_029786822.2"/>
</dbReference>
<organism evidence="2 3">
    <name type="scientific">Octopus sinensis</name>
    <name type="common">East Asian common octopus</name>
    <dbReference type="NCBI Taxonomy" id="2607531"/>
    <lineage>
        <taxon>Eukaryota</taxon>
        <taxon>Metazoa</taxon>
        <taxon>Spiralia</taxon>
        <taxon>Lophotrochozoa</taxon>
        <taxon>Mollusca</taxon>
        <taxon>Cephalopoda</taxon>
        <taxon>Coleoidea</taxon>
        <taxon>Octopodiformes</taxon>
        <taxon>Octopoda</taxon>
        <taxon>Incirrata</taxon>
        <taxon>Octopodidae</taxon>
        <taxon>Octopus</taxon>
    </lineage>
</organism>